<dbReference type="InterPro" id="IPR014977">
    <property type="entry name" value="WRC_dom"/>
</dbReference>
<dbReference type="InParanoid" id="A0A068U264"/>
<keyword evidence="5" id="KW-0010">Activator</keyword>
<dbReference type="GO" id="GO:0005524">
    <property type="term" value="F:ATP binding"/>
    <property type="evidence" value="ECO:0007669"/>
    <property type="project" value="UniProtKB-UniRule"/>
</dbReference>
<keyword evidence="5" id="KW-0804">Transcription</keyword>
<comment type="domain">
    <text evidence="5">The QLQ domain and WRC domain may be involved in protein-protein interaction and DNA-binding, respectively.</text>
</comment>
<accession>A0A068U264</accession>
<dbReference type="FunCoup" id="A0A068U264">
    <property type="interactions" value="556"/>
</dbReference>
<reference evidence="10" key="1">
    <citation type="journal article" date="2014" name="Science">
        <title>The coffee genome provides insight into the convergent evolution of caffeine biosynthesis.</title>
        <authorList>
            <person name="Denoeud F."/>
            <person name="Carretero-Paulet L."/>
            <person name="Dereeper A."/>
            <person name="Droc G."/>
            <person name="Guyot R."/>
            <person name="Pietrella M."/>
            <person name="Zheng C."/>
            <person name="Alberti A."/>
            <person name="Anthony F."/>
            <person name="Aprea G."/>
            <person name="Aury J.M."/>
            <person name="Bento P."/>
            <person name="Bernard M."/>
            <person name="Bocs S."/>
            <person name="Campa C."/>
            <person name="Cenci A."/>
            <person name="Combes M.C."/>
            <person name="Crouzillat D."/>
            <person name="Da Silva C."/>
            <person name="Daddiego L."/>
            <person name="De Bellis F."/>
            <person name="Dussert S."/>
            <person name="Garsmeur O."/>
            <person name="Gayraud T."/>
            <person name="Guignon V."/>
            <person name="Jahn K."/>
            <person name="Jamilloux V."/>
            <person name="Joet T."/>
            <person name="Labadie K."/>
            <person name="Lan T."/>
            <person name="Leclercq J."/>
            <person name="Lepelley M."/>
            <person name="Leroy T."/>
            <person name="Li L.T."/>
            <person name="Librado P."/>
            <person name="Lopez L."/>
            <person name="Munoz A."/>
            <person name="Noel B."/>
            <person name="Pallavicini A."/>
            <person name="Perrotta G."/>
            <person name="Poncet V."/>
            <person name="Pot D."/>
            <person name="Priyono X."/>
            <person name="Rigoreau M."/>
            <person name="Rouard M."/>
            <person name="Rozas J."/>
            <person name="Tranchant-Dubreuil C."/>
            <person name="VanBuren R."/>
            <person name="Zhang Q."/>
            <person name="Andrade A.C."/>
            <person name="Argout X."/>
            <person name="Bertrand B."/>
            <person name="de Kochko A."/>
            <person name="Graziosi G."/>
            <person name="Henry R.J."/>
            <person name="Jayarama X."/>
            <person name="Ming R."/>
            <person name="Nagai C."/>
            <person name="Rounsley S."/>
            <person name="Sankoff D."/>
            <person name="Giuliano G."/>
            <person name="Albert V.A."/>
            <person name="Wincker P."/>
            <person name="Lashermes P."/>
        </authorList>
    </citation>
    <scope>NUCLEOTIDE SEQUENCE [LARGE SCALE GENOMIC DNA]</scope>
    <source>
        <strain evidence="10">cv. DH200-94</strain>
    </source>
</reference>
<evidence type="ECO:0000256" key="2">
    <source>
        <dbReference type="ARBA" id="ARBA00008122"/>
    </source>
</evidence>
<evidence type="ECO:0000256" key="4">
    <source>
        <dbReference type="PROSITE-ProRule" id="PRU01002"/>
    </source>
</evidence>
<dbReference type="Gramene" id="CDP02630">
    <property type="protein sequence ID" value="CDP02630"/>
    <property type="gene ID" value="GSCOC_T00040084001"/>
</dbReference>
<dbReference type="PANTHER" id="PTHR31602">
    <property type="entry name" value="GROWTH-REGULATING FACTOR 5"/>
    <property type="match status" value="1"/>
</dbReference>
<dbReference type="PROSITE" id="PS51666">
    <property type="entry name" value="QLQ"/>
    <property type="match status" value="1"/>
</dbReference>
<dbReference type="OMA" id="FSYCQPT"/>
<keyword evidence="10" id="KW-1185">Reference proteome</keyword>
<dbReference type="GO" id="GO:0006351">
    <property type="term" value="P:DNA-templated transcription"/>
    <property type="evidence" value="ECO:0007669"/>
    <property type="project" value="UniProtKB-UniRule"/>
</dbReference>
<comment type="subcellular location">
    <subcellularLocation>
        <location evidence="1 4 5">Nucleus</location>
    </subcellularLocation>
</comment>
<feature type="region of interest" description="Disordered" evidence="6">
    <location>
        <begin position="547"/>
        <end position="570"/>
    </location>
</feature>
<dbReference type="GO" id="GO:0099402">
    <property type="term" value="P:plant organ development"/>
    <property type="evidence" value="ECO:0007669"/>
    <property type="project" value="UniProtKB-ARBA"/>
</dbReference>
<dbReference type="GO" id="GO:0006355">
    <property type="term" value="P:regulation of DNA-templated transcription"/>
    <property type="evidence" value="ECO:0007669"/>
    <property type="project" value="InterPro"/>
</dbReference>
<feature type="region of interest" description="Disordered" evidence="6">
    <location>
        <begin position="242"/>
        <end position="272"/>
    </location>
</feature>
<dbReference type="AlphaFoldDB" id="A0A068U264"/>
<comment type="similarity">
    <text evidence="2 5">Belongs to the GRF family.</text>
</comment>
<dbReference type="Pfam" id="PF08880">
    <property type="entry name" value="QLQ"/>
    <property type="match status" value="1"/>
</dbReference>
<dbReference type="PANTHER" id="PTHR31602:SF42">
    <property type="entry name" value="GROWTH-REGULATING FACTOR 2"/>
    <property type="match status" value="1"/>
</dbReference>
<dbReference type="PROSITE" id="PS51667">
    <property type="entry name" value="WRC"/>
    <property type="match status" value="1"/>
</dbReference>
<sequence>MDFGVITTEGVGGDASCNGAGSEPFGISLEKRGGSGVLKTERSGSIQESLRVSKSARANEFCIFSQGQSPALLRSGSGLPGNNGQTMISFSSQSQVPYFSDEDASKTSAFPFFIAPPDPLCPRTSGYATEKSTEGMRGPFAKFRGPFTPSQWMELEHQALIYKYIIANVPVPSHLLIPLRKSFNPCAFSSLASGSYGSSSLGWGSFHLGFAGSTDPEPGRCRRTDGKKWRCSRDAVPDQKYCERHINRGRHRSRKPVEGQNGHAVSGSTASKVAPIASSSSASVMSSSSASNSLGAVHHSFKNLHTRADNASTEHLVSRMQDLHGLSAAGDSINLKSKDSPFSIQKQHAIFGGSSQTEFGVVSPDSLLNPSQRCSRMSSKTSDSLLGFNDHETPNQHLLRHFIDKCPKDQSHRASISWPEELKSDWTQLSMSIPMSTSDFSSSSRSPRQDKPTLSPLRLAREIDPIQMGLSVTKDVVGQNQKQANWLPASWGNSILGGPLGEVLNSTSSNAGGFKSSSTLNLMTDVWDNSPQMGCSPTGVLQKSTFVSLSNSSSGSSPRTDNKKAPEGATLCDDILGSTLAHSTSIPSM</sequence>
<feature type="region of interest" description="Disordered" evidence="6">
    <location>
        <begin position="435"/>
        <end position="455"/>
    </location>
</feature>
<keyword evidence="3 4" id="KW-0539">Nucleus</keyword>
<evidence type="ECO:0000256" key="6">
    <source>
        <dbReference type="SAM" id="MobiDB-lite"/>
    </source>
</evidence>
<feature type="short sequence motif" description="Bipartite nuclear localization signal" evidence="4">
    <location>
        <begin position="248"/>
        <end position="255"/>
    </location>
</feature>
<dbReference type="SMART" id="SM00951">
    <property type="entry name" value="QLQ"/>
    <property type="match status" value="1"/>
</dbReference>
<evidence type="ECO:0000256" key="5">
    <source>
        <dbReference type="RuleBase" id="RU367127"/>
    </source>
</evidence>
<evidence type="ECO:0000256" key="1">
    <source>
        <dbReference type="ARBA" id="ARBA00004123"/>
    </source>
</evidence>
<evidence type="ECO:0000313" key="10">
    <source>
        <dbReference type="Proteomes" id="UP000295252"/>
    </source>
</evidence>
<evidence type="ECO:0000259" key="7">
    <source>
        <dbReference type="PROSITE" id="PS51666"/>
    </source>
</evidence>
<evidence type="ECO:0000313" key="9">
    <source>
        <dbReference type="EMBL" id="CDP02630.1"/>
    </source>
</evidence>
<proteinExistence type="inferred from homology"/>
<name>A0A068U264_COFCA</name>
<organism evidence="9 10">
    <name type="scientific">Coffea canephora</name>
    <name type="common">Robusta coffee</name>
    <dbReference type="NCBI Taxonomy" id="49390"/>
    <lineage>
        <taxon>Eukaryota</taxon>
        <taxon>Viridiplantae</taxon>
        <taxon>Streptophyta</taxon>
        <taxon>Embryophyta</taxon>
        <taxon>Tracheophyta</taxon>
        <taxon>Spermatophyta</taxon>
        <taxon>Magnoliopsida</taxon>
        <taxon>eudicotyledons</taxon>
        <taxon>Gunneridae</taxon>
        <taxon>Pentapetalae</taxon>
        <taxon>asterids</taxon>
        <taxon>lamiids</taxon>
        <taxon>Gentianales</taxon>
        <taxon>Rubiaceae</taxon>
        <taxon>Ixoroideae</taxon>
        <taxon>Gardenieae complex</taxon>
        <taxon>Bertiereae - Coffeeae clade</taxon>
        <taxon>Coffeeae</taxon>
        <taxon>Coffea</taxon>
    </lineage>
</organism>
<feature type="domain" description="WRC" evidence="8">
    <location>
        <begin position="215"/>
        <end position="259"/>
    </location>
</feature>
<dbReference type="GO" id="GO:0005634">
    <property type="term" value="C:nucleus"/>
    <property type="evidence" value="ECO:0007669"/>
    <property type="project" value="UniProtKB-SubCell"/>
</dbReference>
<dbReference type="InterPro" id="IPR031137">
    <property type="entry name" value="GRF"/>
</dbReference>
<keyword evidence="5" id="KW-0805">Transcription regulation</keyword>
<evidence type="ECO:0000259" key="8">
    <source>
        <dbReference type="PROSITE" id="PS51667"/>
    </source>
</evidence>
<dbReference type="EMBL" id="HG739092">
    <property type="protein sequence ID" value="CDP02630.1"/>
    <property type="molecule type" value="Genomic_DNA"/>
</dbReference>
<dbReference type="STRING" id="49390.A0A068U264"/>
<dbReference type="InterPro" id="IPR014978">
    <property type="entry name" value="Gln-Leu-Gln_QLQ"/>
</dbReference>
<dbReference type="PhylomeDB" id="A0A068U264"/>
<evidence type="ECO:0000256" key="3">
    <source>
        <dbReference type="ARBA" id="ARBA00023242"/>
    </source>
</evidence>
<dbReference type="OrthoDB" id="1927209at2759"/>
<dbReference type="Proteomes" id="UP000295252">
    <property type="component" value="Chromosome IX"/>
</dbReference>
<gene>
    <name evidence="9" type="ORF">GSCOC_T00040084001</name>
</gene>
<feature type="domain" description="QLQ" evidence="7">
    <location>
        <begin position="146"/>
        <end position="181"/>
    </location>
</feature>
<feature type="compositionally biased region" description="Low complexity" evidence="6">
    <location>
        <begin position="435"/>
        <end position="446"/>
    </location>
</feature>
<feature type="compositionally biased region" description="Low complexity" evidence="6">
    <location>
        <begin position="547"/>
        <end position="557"/>
    </location>
</feature>
<comment type="function">
    <text evidence="5">Transcription activator.</text>
</comment>
<protein>
    <recommendedName>
        <fullName evidence="5">Growth-regulating factor</fullName>
    </recommendedName>
</protein>
<dbReference type="Pfam" id="PF08879">
    <property type="entry name" value="WRC"/>
    <property type="match status" value="1"/>
</dbReference>
<feature type="short sequence motif" description="Bipartite nuclear localization signal" evidence="4">
    <location>
        <begin position="220"/>
        <end position="230"/>
    </location>
</feature>